<keyword evidence="2" id="KW-1185">Reference proteome</keyword>
<gene>
    <name evidence="1" type="ORF">MCHLO_09012</name>
</gene>
<proteinExistence type="predicted"/>
<evidence type="ECO:0000313" key="2">
    <source>
        <dbReference type="Proteomes" id="UP000815677"/>
    </source>
</evidence>
<protein>
    <submittedName>
        <fullName evidence="1">Uncharacterized protein</fullName>
    </submittedName>
</protein>
<dbReference type="Proteomes" id="UP000815677">
    <property type="component" value="Unassembled WGS sequence"/>
</dbReference>
<sequence length="163" mass="18364">MWVPGRRFDVTMRIATTARWRTGRRAVNSWSYAFEDQVRRASSARVYLPSMSCTSVIERWSVTLFLLRFLDGDLSTATSDSESDSWRRLFDFDRVFLEGEPLDSTSVSSTSMTSWRWRREGVCGEGDVPPFLRGLLLGVEGVCEVGGGVLMGDSNETQIFATP</sequence>
<name>A0ABQ0LLJ1_MYCCL</name>
<reference evidence="1" key="1">
    <citation type="submission" date="2014-09" db="EMBL/GenBank/DDBJ databases">
        <title>Genome sequence of the luminous mushroom Mycena chlorophos for searching fungal bioluminescence genes.</title>
        <authorList>
            <person name="Tanaka Y."/>
            <person name="Kasuga D."/>
            <person name="Oba Y."/>
            <person name="Hase S."/>
            <person name="Sato K."/>
            <person name="Oba Y."/>
            <person name="Sakakibara Y."/>
        </authorList>
    </citation>
    <scope>NUCLEOTIDE SEQUENCE</scope>
</reference>
<dbReference type="EMBL" id="DF847480">
    <property type="protein sequence ID" value="GAT51912.1"/>
    <property type="molecule type" value="Genomic_DNA"/>
</dbReference>
<accession>A0ABQ0LLJ1</accession>
<evidence type="ECO:0000313" key="1">
    <source>
        <dbReference type="EMBL" id="GAT51912.1"/>
    </source>
</evidence>
<organism evidence="1 2">
    <name type="scientific">Mycena chlorophos</name>
    <name type="common">Agaric fungus</name>
    <name type="synonym">Agaricus chlorophos</name>
    <dbReference type="NCBI Taxonomy" id="658473"/>
    <lineage>
        <taxon>Eukaryota</taxon>
        <taxon>Fungi</taxon>
        <taxon>Dikarya</taxon>
        <taxon>Basidiomycota</taxon>
        <taxon>Agaricomycotina</taxon>
        <taxon>Agaricomycetes</taxon>
        <taxon>Agaricomycetidae</taxon>
        <taxon>Agaricales</taxon>
        <taxon>Marasmiineae</taxon>
        <taxon>Mycenaceae</taxon>
        <taxon>Mycena</taxon>
    </lineage>
</organism>